<dbReference type="EMBL" id="UYJE01001029">
    <property type="protein sequence ID" value="VDH98617.1"/>
    <property type="molecule type" value="Genomic_DNA"/>
</dbReference>
<proteinExistence type="predicted"/>
<accession>A0A8B6C1J4</accession>
<dbReference type="AlphaFoldDB" id="A0A8B6C1J4"/>
<dbReference type="Proteomes" id="UP000596742">
    <property type="component" value="Unassembled WGS sequence"/>
</dbReference>
<keyword evidence="2" id="KW-1185">Reference proteome</keyword>
<sequence length="71" mass="7944">MEEPIRGPQNSVYAQKLLPETIVKMTANQILVSMGLVTKLIRSTNVDVLQETADLAVQMTVYKIDVTMEHV</sequence>
<comment type="caution">
    <text evidence="1">The sequence shown here is derived from an EMBL/GenBank/DDBJ whole genome shotgun (WGS) entry which is preliminary data.</text>
</comment>
<protein>
    <submittedName>
        <fullName evidence="1">Uncharacterized protein</fullName>
    </submittedName>
</protein>
<reference evidence="1" key="1">
    <citation type="submission" date="2018-11" db="EMBL/GenBank/DDBJ databases">
        <authorList>
            <person name="Alioto T."/>
            <person name="Alioto T."/>
        </authorList>
    </citation>
    <scope>NUCLEOTIDE SEQUENCE</scope>
</reference>
<name>A0A8B6C1J4_MYTGA</name>
<evidence type="ECO:0000313" key="1">
    <source>
        <dbReference type="EMBL" id="VDH98617.1"/>
    </source>
</evidence>
<evidence type="ECO:0000313" key="2">
    <source>
        <dbReference type="Proteomes" id="UP000596742"/>
    </source>
</evidence>
<organism evidence="1 2">
    <name type="scientific">Mytilus galloprovincialis</name>
    <name type="common">Mediterranean mussel</name>
    <dbReference type="NCBI Taxonomy" id="29158"/>
    <lineage>
        <taxon>Eukaryota</taxon>
        <taxon>Metazoa</taxon>
        <taxon>Spiralia</taxon>
        <taxon>Lophotrochozoa</taxon>
        <taxon>Mollusca</taxon>
        <taxon>Bivalvia</taxon>
        <taxon>Autobranchia</taxon>
        <taxon>Pteriomorphia</taxon>
        <taxon>Mytilida</taxon>
        <taxon>Mytiloidea</taxon>
        <taxon>Mytilidae</taxon>
        <taxon>Mytilinae</taxon>
        <taxon>Mytilus</taxon>
    </lineage>
</organism>
<gene>
    <name evidence="1" type="ORF">MGAL_10B089141</name>
</gene>